<comment type="caution">
    <text evidence="10">The sequence shown here is derived from an EMBL/GenBank/DDBJ whole genome shotgun (WGS) entry which is preliminary data.</text>
</comment>
<gene>
    <name evidence="10" type="ORF">F9K24_05675</name>
</gene>
<dbReference type="PANTHER" id="PTHR42929:SF1">
    <property type="entry name" value="INNER MEMBRANE ABC TRANSPORTER PERMEASE PROTEIN YDCU-RELATED"/>
    <property type="match status" value="1"/>
</dbReference>
<evidence type="ECO:0000256" key="5">
    <source>
        <dbReference type="ARBA" id="ARBA00022692"/>
    </source>
</evidence>
<keyword evidence="3 8" id="KW-0813">Transport</keyword>
<keyword evidence="6 8" id="KW-1133">Transmembrane helix</keyword>
<evidence type="ECO:0000256" key="1">
    <source>
        <dbReference type="ARBA" id="ARBA00004651"/>
    </source>
</evidence>
<keyword evidence="4" id="KW-1003">Cell membrane</keyword>
<accession>A0A833LY01</accession>
<protein>
    <submittedName>
        <fullName evidence="10">ABC transporter permease</fullName>
    </submittedName>
</protein>
<name>A0A833LY01_9LEPT</name>
<dbReference type="CDD" id="cd06261">
    <property type="entry name" value="TM_PBP2"/>
    <property type="match status" value="1"/>
</dbReference>
<evidence type="ECO:0000256" key="4">
    <source>
        <dbReference type="ARBA" id="ARBA00022475"/>
    </source>
</evidence>
<dbReference type="GO" id="GO:0005886">
    <property type="term" value="C:plasma membrane"/>
    <property type="evidence" value="ECO:0007669"/>
    <property type="project" value="UniProtKB-SubCell"/>
</dbReference>
<reference evidence="10 11" key="1">
    <citation type="submission" date="2019-10" db="EMBL/GenBank/DDBJ databases">
        <title>Extracellular Electron Transfer in a Candidatus Methanoperedens spp. Enrichment Culture.</title>
        <authorList>
            <person name="Berger S."/>
            <person name="Rangel Shaw D."/>
            <person name="Berben T."/>
            <person name="In 'T Zandt M."/>
            <person name="Frank J."/>
            <person name="Reimann J."/>
            <person name="Jetten M.S.M."/>
            <person name="Welte C.U."/>
        </authorList>
    </citation>
    <scope>NUCLEOTIDE SEQUENCE [LARGE SCALE GENOMIC DNA]</scope>
    <source>
        <strain evidence="10">SB12</strain>
    </source>
</reference>
<dbReference type="EMBL" id="WBUI01000004">
    <property type="protein sequence ID" value="KAB2933955.1"/>
    <property type="molecule type" value="Genomic_DNA"/>
</dbReference>
<dbReference type="PANTHER" id="PTHR42929">
    <property type="entry name" value="INNER MEMBRANE ABC TRANSPORTER PERMEASE PROTEIN YDCU-RELATED-RELATED"/>
    <property type="match status" value="1"/>
</dbReference>
<dbReference type="Proteomes" id="UP000460298">
    <property type="component" value="Unassembled WGS sequence"/>
</dbReference>
<evidence type="ECO:0000313" key="10">
    <source>
        <dbReference type="EMBL" id="KAB2933955.1"/>
    </source>
</evidence>
<evidence type="ECO:0000313" key="11">
    <source>
        <dbReference type="Proteomes" id="UP000460298"/>
    </source>
</evidence>
<keyword evidence="7 8" id="KW-0472">Membrane</keyword>
<evidence type="ECO:0000256" key="6">
    <source>
        <dbReference type="ARBA" id="ARBA00022989"/>
    </source>
</evidence>
<comment type="similarity">
    <text evidence="2">Belongs to the binding-protein-dependent transport system permease family. CysTW subfamily.</text>
</comment>
<feature type="transmembrane region" description="Helical" evidence="8">
    <location>
        <begin position="7"/>
        <end position="35"/>
    </location>
</feature>
<feature type="transmembrane region" description="Helical" evidence="8">
    <location>
        <begin position="63"/>
        <end position="90"/>
    </location>
</feature>
<dbReference type="OrthoDB" id="9807047at2"/>
<feature type="domain" description="ABC transmembrane type-1" evidence="9">
    <location>
        <begin position="64"/>
        <end position="268"/>
    </location>
</feature>
<dbReference type="RefSeq" id="WP_002770509.1">
    <property type="nucleotide sequence ID" value="NZ_JQDG01000024.1"/>
</dbReference>
<feature type="transmembrane region" description="Helical" evidence="8">
    <location>
        <begin position="249"/>
        <end position="269"/>
    </location>
</feature>
<comment type="subcellular location">
    <subcellularLocation>
        <location evidence="1 8">Cell membrane</location>
        <topology evidence="1 8">Multi-pass membrane protein</topology>
    </subcellularLocation>
</comment>
<dbReference type="AlphaFoldDB" id="A0A833LY01"/>
<evidence type="ECO:0000256" key="2">
    <source>
        <dbReference type="ARBA" id="ARBA00007069"/>
    </source>
</evidence>
<feature type="transmembrane region" description="Helical" evidence="8">
    <location>
        <begin position="202"/>
        <end position="221"/>
    </location>
</feature>
<keyword evidence="5 8" id="KW-0812">Transmembrane</keyword>
<dbReference type="Gene3D" id="1.10.3720.10">
    <property type="entry name" value="MetI-like"/>
    <property type="match status" value="1"/>
</dbReference>
<evidence type="ECO:0000259" key="9">
    <source>
        <dbReference type="PROSITE" id="PS50928"/>
    </source>
</evidence>
<dbReference type="GO" id="GO:0055085">
    <property type="term" value="P:transmembrane transport"/>
    <property type="evidence" value="ECO:0007669"/>
    <property type="project" value="InterPro"/>
</dbReference>
<feature type="transmembrane region" description="Helical" evidence="8">
    <location>
        <begin position="143"/>
        <end position="164"/>
    </location>
</feature>
<feature type="transmembrane region" description="Helical" evidence="8">
    <location>
        <begin position="97"/>
        <end position="123"/>
    </location>
</feature>
<evidence type="ECO:0000256" key="8">
    <source>
        <dbReference type="RuleBase" id="RU363032"/>
    </source>
</evidence>
<evidence type="ECO:0000256" key="7">
    <source>
        <dbReference type="ARBA" id="ARBA00023136"/>
    </source>
</evidence>
<dbReference type="Pfam" id="PF00528">
    <property type="entry name" value="BPD_transp_1"/>
    <property type="match status" value="1"/>
</dbReference>
<sequence>MQDRNRGLLYASPLLLWITIFFAVPSAIVVLYSFLERGTYGGVKWNLSFEAYRNFIDPNFLHVLWITFYISVAVSIIAIVLALPTAYFIARSRRRNLLLMLIIIPFWTNFLIRVYAFIALLGNNGFVNRGLMEVFGLTEPVQMLYNVGAVVLITVYTYLPYAILPLYASIEKFDFSLLEAARDLGASKFQAMWKVFVPGIRPGLMTALLFTFIPAMGSYAVPQLVGGKDSMMLGNVIARELTVTRNWPMASAISVVLMAVTAVGIVLFMRYSAREDEHGA</sequence>
<evidence type="ECO:0000256" key="3">
    <source>
        <dbReference type="ARBA" id="ARBA00022448"/>
    </source>
</evidence>
<dbReference type="InterPro" id="IPR035906">
    <property type="entry name" value="MetI-like_sf"/>
</dbReference>
<organism evidence="10 11">
    <name type="scientific">Leptonema illini</name>
    <dbReference type="NCBI Taxonomy" id="183"/>
    <lineage>
        <taxon>Bacteria</taxon>
        <taxon>Pseudomonadati</taxon>
        <taxon>Spirochaetota</taxon>
        <taxon>Spirochaetia</taxon>
        <taxon>Leptospirales</taxon>
        <taxon>Leptospiraceae</taxon>
        <taxon>Leptonema</taxon>
    </lineage>
</organism>
<dbReference type="SUPFAM" id="SSF161098">
    <property type="entry name" value="MetI-like"/>
    <property type="match status" value="1"/>
</dbReference>
<proteinExistence type="inferred from homology"/>
<dbReference type="PROSITE" id="PS50928">
    <property type="entry name" value="ABC_TM1"/>
    <property type="match status" value="1"/>
</dbReference>
<dbReference type="InterPro" id="IPR000515">
    <property type="entry name" value="MetI-like"/>
</dbReference>